<evidence type="ECO:0000313" key="2">
    <source>
        <dbReference type="Proteomes" id="UP000308196"/>
    </source>
</evidence>
<dbReference type="STRING" id="1123265.GCA_000686625_00519"/>
<evidence type="ECO:0000313" key="1">
    <source>
        <dbReference type="EMBL" id="VTR54876.1"/>
    </source>
</evidence>
<gene>
    <name evidence="1" type="ORF">NCTC11429_05182</name>
</gene>
<dbReference type="KEGG" id="stha:NCTC11429_05182"/>
<dbReference type="Proteomes" id="UP000308196">
    <property type="component" value="Chromosome"/>
</dbReference>
<protein>
    <submittedName>
        <fullName evidence="1">Uncharacterized protein</fullName>
    </submittedName>
</protein>
<sequence length="46" mass="5366">MKYNGNRIYIAVNNDLNVLAIEPEKSSIELVVWVKVSYNCDLPRRQ</sequence>
<accession>A0A4U9W7T8</accession>
<dbReference type="EMBL" id="LR590484">
    <property type="protein sequence ID" value="VTR54876.1"/>
    <property type="molecule type" value="Genomic_DNA"/>
</dbReference>
<name>A0A4U9W7T8_9SPHI</name>
<dbReference type="AlphaFoldDB" id="A0A4U9W7T8"/>
<proteinExistence type="predicted"/>
<organism evidence="1 2">
    <name type="scientific">Sphingobacterium thalpophilum</name>
    <dbReference type="NCBI Taxonomy" id="259"/>
    <lineage>
        <taxon>Bacteria</taxon>
        <taxon>Pseudomonadati</taxon>
        <taxon>Bacteroidota</taxon>
        <taxon>Sphingobacteriia</taxon>
        <taxon>Sphingobacteriales</taxon>
        <taxon>Sphingobacteriaceae</taxon>
        <taxon>Sphingobacterium</taxon>
    </lineage>
</organism>
<reference evidence="1 2" key="1">
    <citation type="submission" date="2019-05" db="EMBL/GenBank/DDBJ databases">
        <authorList>
            <consortium name="Pathogen Informatics"/>
        </authorList>
    </citation>
    <scope>NUCLEOTIDE SEQUENCE [LARGE SCALE GENOMIC DNA]</scope>
    <source>
        <strain evidence="1 2">NCTC11429</strain>
    </source>
</reference>